<dbReference type="Gene3D" id="3.40.50.2000">
    <property type="entry name" value="Glycogen Phosphorylase B"/>
    <property type="match status" value="1"/>
</dbReference>
<keyword evidence="4 7" id="KW-0808">Transferase</keyword>
<evidence type="ECO:0000256" key="3">
    <source>
        <dbReference type="ARBA" id="ARBA00022676"/>
    </source>
</evidence>
<dbReference type="RefSeq" id="WP_144700528.1">
    <property type="nucleotide sequence ID" value="NZ_VNJJ01000004.1"/>
</dbReference>
<dbReference type="OrthoDB" id="9815663at2"/>
<keyword evidence="3" id="KW-0328">Glycosyltransferase</keyword>
<dbReference type="InterPro" id="IPR009695">
    <property type="entry name" value="Diacylglyc_glucosyltr_N"/>
</dbReference>
<dbReference type="GO" id="GO:0016020">
    <property type="term" value="C:membrane"/>
    <property type="evidence" value="ECO:0007669"/>
    <property type="project" value="UniProtKB-SubCell"/>
</dbReference>
<dbReference type="Pfam" id="PF06925">
    <property type="entry name" value="MGDG_synth"/>
    <property type="match status" value="1"/>
</dbReference>
<comment type="subcellular location">
    <subcellularLocation>
        <location evidence="1">Membrane</location>
    </subcellularLocation>
</comment>
<evidence type="ECO:0000259" key="5">
    <source>
        <dbReference type="Pfam" id="PF04101"/>
    </source>
</evidence>
<evidence type="ECO:0000256" key="2">
    <source>
        <dbReference type="ARBA" id="ARBA00006962"/>
    </source>
</evidence>
<reference evidence="7 8" key="1">
    <citation type="submission" date="2019-07" db="EMBL/GenBank/DDBJ databases">
        <authorList>
            <person name="Kim J."/>
        </authorList>
    </citation>
    <scope>NUCLEOTIDE SEQUENCE [LARGE SCALE GENOMIC DNA]</scope>
    <source>
        <strain evidence="7 8">G13</strain>
    </source>
</reference>
<organism evidence="7 8">
    <name type="scientific">Cohnella terricola</name>
    <dbReference type="NCBI Taxonomy" id="1289167"/>
    <lineage>
        <taxon>Bacteria</taxon>
        <taxon>Bacillati</taxon>
        <taxon>Bacillota</taxon>
        <taxon>Bacilli</taxon>
        <taxon>Bacillales</taxon>
        <taxon>Paenibacillaceae</taxon>
        <taxon>Cohnella</taxon>
    </lineage>
</organism>
<evidence type="ECO:0000259" key="6">
    <source>
        <dbReference type="Pfam" id="PF06925"/>
    </source>
</evidence>
<dbReference type="InterPro" id="IPR007235">
    <property type="entry name" value="Glyco_trans_28_C"/>
</dbReference>
<dbReference type="GO" id="GO:0009247">
    <property type="term" value="P:glycolipid biosynthetic process"/>
    <property type="evidence" value="ECO:0007669"/>
    <property type="project" value="InterPro"/>
</dbReference>
<comment type="similarity">
    <text evidence="2">Belongs to the glycosyltransferase 28 family.</text>
</comment>
<feature type="domain" description="Diacylglycerol glucosyltransferase N-terminal" evidence="6">
    <location>
        <begin position="18"/>
        <end position="180"/>
    </location>
</feature>
<gene>
    <name evidence="7" type="ORF">FPZ45_09245</name>
</gene>
<dbReference type="Pfam" id="PF04101">
    <property type="entry name" value="Glyco_tran_28_C"/>
    <property type="match status" value="1"/>
</dbReference>
<dbReference type="GO" id="GO:0016758">
    <property type="term" value="F:hexosyltransferase activity"/>
    <property type="evidence" value="ECO:0007669"/>
    <property type="project" value="InterPro"/>
</dbReference>
<dbReference type="PANTHER" id="PTHR43025:SF3">
    <property type="entry name" value="MONOGALACTOSYLDIACYLGLYCEROL SYNTHASE 1, CHLOROPLASTIC"/>
    <property type="match status" value="1"/>
</dbReference>
<dbReference type="SUPFAM" id="SSF53756">
    <property type="entry name" value="UDP-Glycosyltransferase/glycogen phosphorylase"/>
    <property type="match status" value="1"/>
</dbReference>
<evidence type="ECO:0000256" key="4">
    <source>
        <dbReference type="ARBA" id="ARBA00022679"/>
    </source>
</evidence>
<dbReference type="Proteomes" id="UP000316330">
    <property type="component" value="Unassembled WGS sequence"/>
</dbReference>
<comment type="caution">
    <text evidence="7">The sequence shown here is derived from an EMBL/GenBank/DDBJ whole genome shotgun (WGS) entry which is preliminary data.</text>
</comment>
<name>A0A559JN74_9BACL</name>
<dbReference type="AlphaFoldDB" id="A0A559JN74"/>
<keyword evidence="8" id="KW-1185">Reference proteome</keyword>
<accession>A0A559JN74</accession>
<evidence type="ECO:0000313" key="7">
    <source>
        <dbReference type="EMBL" id="TVY01316.1"/>
    </source>
</evidence>
<proteinExistence type="inferred from homology"/>
<feature type="domain" description="Glycosyl transferase family 28 C-terminal" evidence="5">
    <location>
        <begin position="229"/>
        <end position="359"/>
    </location>
</feature>
<protein>
    <submittedName>
        <fullName evidence="7">Glycosyltransferase</fullName>
    </submittedName>
</protein>
<evidence type="ECO:0000313" key="8">
    <source>
        <dbReference type="Proteomes" id="UP000316330"/>
    </source>
</evidence>
<dbReference type="InterPro" id="IPR050519">
    <property type="entry name" value="Glycosyltransf_28_UgtP"/>
</dbReference>
<sequence length="395" mass="44344">MTEPRKIFILYARFGEGHLQAASALRQSFVQQGEAEVKLIDLLAESHPVINEVSRFVYNKSYNVLPQVYGWVYETTKSMKPDSLFSSWLHSFGALTLRRLIERERPDAIVHTFPMLVLPLVARKLRKKIPMFNVVTDFDLHRRWVHPDVSKYYVATEDIRQQLCELGVEPHRVAASGIPIRPGFFRESIQSLSSAGSLGEFQKPNVLVMPCVNSAPTEIAAICRNLTRRCNALVTVVCGRNQMMQRYFSDTLRGVPGVTVLGYVEQIGELMANSSCIVTKPGGLTLSEALASELPIFLYRPVPGQERNNAIYLESKGAAVVCSSVQQLLGAVSELLQSPNRREEMLRAIQALRKKDASDAIALDISRQLNIMEEATSSTAMPTIRYWDESSRIRT</sequence>
<dbReference type="PANTHER" id="PTHR43025">
    <property type="entry name" value="MONOGALACTOSYLDIACYLGLYCEROL SYNTHASE"/>
    <property type="match status" value="1"/>
</dbReference>
<evidence type="ECO:0000256" key="1">
    <source>
        <dbReference type="ARBA" id="ARBA00004370"/>
    </source>
</evidence>
<dbReference type="EMBL" id="VNJJ01000004">
    <property type="protein sequence ID" value="TVY01316.1"/>
    <property type="molecule type" value="Genomic_DNA"/>
</dbReference>